<evidence type="ECO:0000256" key="1">
    <source>
        <dbReference type="SAM" id="MobiDB-lite"/>
    </source>
</evidence>
<sequence length="114" mass="12997">MSSEQERRELDEKARRGETVVAGGTGGKSLDAQERLAEGLYYRRSYHRYAMKLQCCRCVGRSRGGQTRRDQMGTEGYHEMGRKGGLSTMEESGGVRAQREDIEIDESKFRKQND</sequence>
<dbReference type="AlphaFoldDB" id="A0A9E7KHJ5"/>
<dbReference type="PANTHER" id="PTHR34671:SF19">
    <property type="entry name" value="EMBRYONIC ABUNDANT PROTEIN 1"/>
    <property type="match status" value="1"/>
</dbReference>
<organism evidence="2 3">
    <name type="scientific">Musa troglodytarum</name>
    <name type="common">fe'i banana</name>
    <dbReference type="NCBI Taxonomy" id="320322"/>
    <lineage>
        <taxon>Eukaryota</taxon>
        <taxon>Viridiplantae</taxon>
        <taxon>Streptophyta</taxon>
        <taxon>Embryophyta</taxon>
        <taxon>Tracheophyta</taxon>
        <taxon>Spermatophyta</taxon>
        <taxon>Magnoliopsida</taxon>
        <taxon>Liliopsida</taxon>
        <taxon>Zingiberales</taxon>
        <taxon>Musaceae</taxon>
        <taxon>Musa</taxon>
    </lineage>
</organism>
<dbReference type="InterPro" id="IPR000389">
    <property type="entry name" value="Small_hydrophilic_seed_prot"/>
</dbReference>
<name>A0A9E7KHJ5_9LILI</name>
<dbReference type="InterPro" id="IPR038956">
    <property type="entry name" value="LEA_5"/>
</dbReference>
<dbReference type="GO" id="GO:0005829">
    <property type="term" value="C:cytosol"/>
    <property type="evidence" value="ECO:0007669"/>
    <property type="project" value="TreeGrafter"/>
</dbReference>
<proteinExistence type="predicted"/>
<reference evidence="2" key="1">
    <citation type="submission" date="2022-05" db="EMBL/GenBank/DDBJ databases">
        <title>The Musa troglodytarum L. genome provides insights into the mechanism of non-climacteric behaviour and enrichment of carotenoids.</title>
        <authorList>
            <person name="Wang J."/>
        </authorList>
    </citation>
    <scope>NUCLEOTIDE SEQUENCE</scope>
    <source>
        <tissue evidence="2">Leaf</tissue>
    </source>
</reference>
<feature type="compositionally biased region" description="Basic and acidic residues" evidence="1">
    <location>
        <begin position="97"/>
        <end position="114"/>
    </location>
</feature>
<protein>
    <submittedName>
        <fullName evidence="2">Small hydrophilic plant seed protein</fullName>
    </submittedName>
</protein>
<dbReference type="Pfam" id="PF00477">
    <property type="entry name" value="LEA_5"/>
    <property type="match status" value="1"/>
</dbReference>
<dbReference type="PANTHER" id="PTHR34671">
    <property type="entry name" value="EM-LIKE PROTEIN GEA1"/>
    <property type="match status" value="1"/>
</dbReference>
<feature type="compositionally biased region" description="Basic and acidic residues" evidence="1">
    <location>
        <begin position="1"/>
        <end position="18"/>
    </location>
</feature>
<feature type="compositionally biased region" description="Basic and acidic residues" evidence="1">
    <location>
        <begin position="67"/>
        <end position="82"/>
    </location>
</feature>
<accession>A0A9E7KHJ5</accession>
<dbReference type="GO" id="GO:0009737">
    <property type="term" value="P:response to abscisic acid"/>
    <property type="evidence" value="ECO:0007669"/>
    <property type="project" value="TreeGrafter"/>
</dbReference>
<feature type="region of interest" description="Disordered" evidence="1">
    <location>
        <begin position="62"/>
        <end position="114"/>
    </location>
</feature>
<evidence type="ECO:0000313" key="3">
    <source>
        <dbReference type="Proteomes" id="UP001055439"/>
    </source>
</evidence>
<gene>
    <name evidence="2" type="ORF">MUK42_12856</name>
</gene>
<dbReference type="Proteomes" id="UP001055439">
    <property type="component" value="Chromosome 7"/>
</dbReference>
<keyword evidence="3" id="KW-1185">Reference proteome</keyword>
<feature type="region of interest" description="Disordered" evidence="1">
    <location>
        <begin position="1"/>
        <end position="28"/>
    </location>
</feature>
<evidence type="ECO:0000313" key="2">
    <source>
        <dbReference type="EMBL" id="URE20903.1"/>
    </source>
</evidence>
<dbReference type="OrthoDB" id="540492at2759"/>
<dbReference type="EMBL" id="CP097509">
    <property type="protein sequence ID" value="URE20903.1"/>
    <property type="molecule type" value="Genomic_DNA"/>
</dbReference>